<evidence type="ECO:0000313" key="2">
    <source>
        <dbReference type="Proteomes" id="UP000198704"/>
    </source>
</evidence>
<evidence type="ECO:0000313" key="1">
    <source>
        <dbReference type="EMBL" id="SDO09222.1"/>
    </source>
</evidence>
<dbReference type="Proteomes" id="UP000198704">
    <property type="component" value="Unassembled WGS sequence"/>
</dbReference>
<proteinExistence type="predicted"/>
<dbReference type="EMBL" id="FNHS01000014">
    <property type="protein sequence ID" value="SDO09222.1"/>
    <property type="molecule type" value="Genomic_DNA"/>
</dbReference>
<name>A0A1H0GR20_9HYPH</name>
<sequence length="74" mass="8070">MTSAGDLTSQYVITARGQKGDIRQTRTRAASAVVLARTWMAAGYEAVKIVDPLGNVLSPERYRVKILNGGRLFC</sequence>
<gene>
    <name evidence="1" type="ORF">SAMN05216360_114186</name>
</gene>
<organism evidence="1 2">
    <name type="scientific">Methylobacterium phyllostachyos</name>
    <dbReference type="NCBI Taxonomy" id="582672"/>
    <lineage>
        <taxon>Bacteria</taxon>
        <taxon>Pseudomonadati</taxon>
        <taxon>Pseudomonadota</taxon>
        <taxon>Alphaproteobacteria</taxon>
        <taxon>Hyphomicrobiales</taxon>
        <taxon>Methylobacteriaceae</taxon>
        <taxon>Methylobacterium</taxon>
    </lineage>
</organism>
<accession>A0A1H0GR20</accession>
<dbReference type="AlphaFoldDB" id="A0A1H0GR20"/>
<dbReference type="STRING" id="582672.SAMN05216360_114186"/>
<protein>
    <submittedName>
        <fullName evidence="1">Uncharacterized protein</fullName>
    </submittedName>
</protein>
<dbReference type="OrthoDB" id="8003078at2"/>
<reference evidence="2" key="1">
    <citation type="submission" date="2016-10" db="EMBL/GenBank/DDBJ databases">
        <authorList>
            <person name="Varghese N."/>
            <person name="Submissions S."/>
        </authorList>
    </citation>
    <scope>NUCLEOTIDE SEQUENCE [LARGE SCALE GENOMIC DNA]</scope>
    <source>
        <strain evidence="2">BL47</strain>
    </source>
</reference>
<keyword evidence="2" id="KW-1185">Reference proteome</keyword>